<proteinExistence type="predicted"/>
<keyword evidence="3" id="KW-1185">Reference proteome</keyword>
<accession>A0A7R6SRZ3</accession>
<dbReference type="AlphaFoldDB" id="A0A7R6SRZ3"/>
<dbReference type="KEGG" id="ajp:AMJAP_1174"/>
<gene>
    <name evidence="2" type="ORF">AMJAP_1174</name>
</gene>
<sequence length="149" mass="14912">MKMFKKILLVSVVSSLISGHALAANLDSDSATVSMAVSQYAALTGLDDFVLSTTDTDGAAGAVYSGSDSFNLESNAQVRVSLSGGDLSNGTDSVSTSYSMDDGGTTFDTTADSVHNATHSVAASATLGAISAQKAGAYSTVITLTVAAL</sequence>
<dbReference type="RefSeq" id="WP_019621367.1">
    <property type="nucleotide sequence ID" value="NZ_AP014545.1"/>
</dbReference>
<organism evidence="2 3">
    <name type="scientific">Amphritea japonica ATCC BAA-1530</name>
    <dbReference type="NCBI Taxonomy" id="1278309"/>
    <lineage>
        <taxon>Bacteria</taxon>
        <taxon>Pseudomonadati</taxon>
        <taxon>Pseudomonadota</taxon>
        <taxon>Gammaproteobacteria</taxon>
        <taxon>Oceanospirillales</taxon>
        <taxon>Oceanospirillaceae</taxon>
        <taxon>Amphritea</taxon>
    </lineage>
</organism>
<feature type="signal peptide" evidence="1">
    <location>
        <begin position="1"/>
        <end position="23"/>
    </location>
</feature>
<evidence type="ECO:0000256" key="1">
    <source>
        <dbReference type="SAM" id="SignalP"/>
    </source>
</evidence>
<evidence type="ECO:0000313" key="2">
    <source>
        <dbReference type="EMBL" id="BBB25769.1"/>
    </source>
</evidence>
<feature type="chain" id="PRO_5032517976" evidence="1">
    <location>
        <begin position="24"/>
        <end position="149"/>
    </location>
</feature>
<reference evidence="2 3" key="1">
    <citation type="journal article" date="2008" name="Int. J. Syst. Evol. Microbiol.">
        <title>Amphritea japonica sp. nov. and Amphritea balenae sp. nov., isolated from the sediment adjacent to sperm whale carcasses off Kagoshima, Japan.</title>
        <authorList>
            <person name="Miyazaki M."/>
            <person name="Nogi Y."/>
            <person name="Fujiwara Y."/>
            <person name="Kawato M."/>
            <person name="Nagahama T."/>
            <person name="Kubokawa K."/>
            <person name="Horikoshi K."/>
        </authorList>
    </citation>
    <scope>NUCLEOTIDE SEQUENCE [LARGE SCALE GENOMIC DNA]</scope>
    <source>
        <strain evidence="2 3">ATCC BAA-1530</strain>
    </source>
</reference>
<evidence type="ECO:0000313" key="3">
    <source>
        <dbReference type="Proteomes" id="UP000595663"/>
    </source>
</evidence>
<dbReference type="Proteomes" id="UP000595663">
    <property type="component" value="Chromosome"/>
</dbReference>
<keyword evidence="1" id="KW-0732">Signal</keyword>
<name>A0A7R6SRZ3_9GAMM</name>
<dbReference type="EMBL" id="AP014545">
    <property type="protein sequence ID" value="BBB25769.1"/>
    <property type="molecule type" value="Genomic_DNA"/>
</dbReference>
<protein>
    <submittedName>
        <fullName evidence="2">Uncharacterized protein</fullName>
    </submittedName>
</protein>